<reference evidence="1" key="1">
    <citation type="journal article" date="2020" name="Stud. Mycol.">
        <title>101 Dothideomycetes genomes: a test case for predicting lifestyles and emergence of pathogens.</title>
        <authorList>
            <person name="Haridas S."/>
            <person name="Albert R."/>
            <person name="Binder M."/>
            <person name="Bloem J."/>
            <person name="Labutti K."/>
            <person name="Salamov A."/>
            <person name="Andreopoulos B."/>
            <person name="Baker S."/>
            <person name="Barry K."/>
            <person name="Bills G."/>
            <person name="Bluhm B."/>
            <person name="Cannon C."/>
            <person name="Castanera R."/>
            <person name="Culley D."/>
            <person name="Daum C."/>
            <person name="Ezra D."/>
            <person name="Gonzalez J."/>
            <person name="Henrissat B."/>
            <person name="Kuo A."/>
            <person name="Liang C."/>
            <person name="Lipzen A."/>
            <person name="Lutzoni F."/>
            <person name="Magnuson J."/>
            <person name="Mondo S."/>
            <person name="Nolan M."/>
            <person name="Ohm R."/>
            <person name="Pangilinan J."/>
            <person name="Park H.-J."/>
            <person name="Ramirez L."/>
            <person name="Alfaro M."/>
            <person name="Sun H."/>
            <person name="Tritt A."/>
            <person name="Yoshinaga Y."/>
            <person name="Zwiers L.-H."/>
            <person name="Turgeon B."/>
            <person name="Goodwin S."/>
            <person name="Spatafora J."/>
            <person name="Crous P."/>
            <person name="Grigoriev I."/>
        </authorList>
    </citation>
    <scope>NUCLEOTIDE SEQUENCE</scope>
    <source>
        <strain evidence="1">CBS 627.86</strain>
    </source>
</reference>
<proteinExistence type="predicted"/>
<evidence type="ECO:0000313" key="1">
    <source>
        <dbReference type="EMBL" id="KAF2116631.1"/>
    </source>
</evidence>
<gene>
    <name evidence="1" type="ORF">BDV96DRAFT_598512</name>
</gene>
<dbReference type="AlphaFoldDB" id="A0A6A5ZDV6"/>
<accession>A0A6A5ZDV6</accession>
<keyword evidence="2" id="KW-1185">Reference proteome</keyword>
<organism evidence="1 2">
    <name type="scientific">Lophiotrema nucula</name>
    <dbReference type="NCBI Taxonomy" id="690887"/>
    <lineage>
        <taxon>Eukaryota</taxon>
        <taxon>Fungi</taxon>
        <taxon>Dikarya</taxon>
        <taxon>Ascomycota</taxon>
        <taxon>Pezizomycotina</taxon>
        <taxon>Dothideomycetes</taxon>
        <taxon>Pleosporomycetidae</taxon>
        <taxon>Pleosporales</taxon>
        <taxon>Lophiotremataceae</taxon>
        <taxon>Lophiotrema</taxon>
    </lineage>
</organism>
<dbReference type="EMBL" id="ML977320">
    <property type="protein sequence ID" value="KAF2116631.1"/>
    <property type="molecule type" value="Genomic_DNA"/>
</dbReference>
<evidence type="ECO:0000313" key="2">
    <source>
        <dbReference type="Proteomes" id="UP000799770"/>
    </source>
</evidence>
<dbReference type="Proteomes" id="UP000799770">
    <property type="component" value="Unassembled WGS sequence"/>
</dbReference>
<sequence>MCQLIEVIYSCGHSTKRFCDRGFAPDGPCKHAPNFGATPVRIPHSCPAGLRIEDVVHEEHLCPMNDHLMSCTERYELSAAQNGVYLICRDRLEELWLHCGATIGPRLQCVLKGNIQRGLEAEQYLHSAARRAMTPVVRAVLRYPEFREKLMALEGEWAMMIAELEAELNGNIYYDVLEMEEEGRRRKGTRATARGE</sequence>
<protein>
    <submittedName>
        <fullName evidence="1">Uncharacterized protein</fullName>
    </submittedName>
</protein>
<name>A0A6A5ZDV6_9PLEO</name>